<name>A0A4P9UR75_METBY</name>
<dbReference type="NCBIfam" id="NF003593">
    <property type="entry name" value="PRK05255.1-1"/>
    <property type="match status" value="1"/>
</dbReference>
<comment type="subcellular location">
    <subcellularLocation>
        <location evidence="5">Cytoplasm</location>
    </subcellularLocation>
    <text evidence="5">Associates with late stage pre-50S ribosomal subunits.</text>
</comment>
<dbReference type="InterPro" id="IPR023153">
    <property type="entry name" value="DarP_sf"/>
</dbReference>
<dbReference type="OrthoDB" id="5293604at2"/>
<evidence type="ECO:0000256" key="5">
    <source>
        <dbReference type="HAMAP-Rule" id="MF_00765"/>
    </source>
</evidence>
<dbReference type="Gene3D" id="1.10.60.30">
    <property type="entry name" value="PSPTO4464-like domains"/>
    <property type="match status" value="2"/>
</dbReference>
<comment type="function">
    <text evidence="5">Member of a network of 50S ribosomal subunit biogenesis factors which assembles along the 30S-50S interface, preventing incorrect 23S rRNA structures from forming. Promotes peptidyl transferase center (PTC) maturation.</text>
</comment>
<dbReference type="KEGG" id="mbur:EQU24_12940"/>
<dbReference type="PANTHER" id="PTHR38101">
    <property type="entry name" value="UPF0307 PROTEIN YJGA"/>
    <property type="match status" value="1"/>
</dbReference>
<proteinExistence type="inferred from homology"/>
<dbReference type="HAMAP" id="MF_00765">
    <property type="entry name" value="DarP"/>
    <property type="match status" value="1"/>
</dbReference>
<comment type="similarity">
    <text evidence="5">Belongs to the DarP family.</text>
</comment>
<reference evidence="7" key="1">
    <citation type="journal article" date="2019" name="J. Bacteriol.">
        <title>A Mutagenic Screen Identifies a TonB-Dependent Receptor Required for the Lanthanide Metal Switch in the Type I Methanotroph 'Methylotuvimicrobium buryatense' 5GB1C.</title>
        <authorList>
            <person name="Groom J.D."/>
            <person name="Ford S.M."/>
            <person name="Pesesky M.W."/>
            <person name="Lidstrom M.E."/>
        </authorList>
    </citation>
    <scope>NUCLEOTIDE SEQUENCE [LARGE SCALE GENOMIC DNA]</scope>
    <source>
        <strain evidence="7">5GB1C</strain>
    </source>
</reference>
<evidence type="ECO:0000256" key="2">
    <source>
        <dbReference type="ARBA" id="ARBA00022517"/>
    </source>
</evidence>
<gene>
    <name evidence="5" type="primary">darP</name>
    <name evidence="6" type="ORF">EQU24_12940</name>
</gene>
<keyword evidence="3 5" id="KW-0699">rRNA-binding</keyword>
<dbReference type="STRING" id="675511.GCA_000341735_00453"/>
<keyword evidence="2 5" id="KW-0690">Ribosome biogenesis</keyword>
<evidence type="ECO:0000256" key="1">
    <source>
        <dbReference type="ARBA" id="ARBA00022490"/>
    </source>
</evidence>
<dbReference type="CDD" id="cd16331">
    <property type="entry name" value="YjgA-like"/>
    <property type="match status" value="1"/>
</dbReference>
<evidence type="ECO:0000256" key="4">
    <source>
        <dbReference type="ARBA" id="ARBA00022884"/>
    </source>
</evidence>
<dbReference type="RefSeq" id="WP_017839103.1">
    <property type="nucleotide sequence ID" value="NZ_CP035467.1"/>
</dbReference>
<sequence>MIEEFQEYEEFDDEVEYYAVRPNKSQIKRDIAVLFDLGEELVALSTAQLSTLDLPEELYKAVIGTVGMPPKGARKRQLKFICGLLRKLDVEQILEKLARIKNQSAHSTREHHKVERWRDRLIAEGQDALTELIDEYPQTDRQVLRQLMRSAQKEAAEARPPKSSRELYRYLKELFEDDSERTA</sequence>
<keyword evidence="4 5" id="KW-0694">RNA-binding</keyword>
<dbReference type="PANTHER" id="PTHR38101:SF1">
    <property type="entry name" value="UPF0307 PROTEIN YJGA"/>
    <property type="match status" value="1"/>
</dbReference>
<accession>A0A4P9UR75</accession>
<evidence type="ECO:0000313" key="7">
    <source>
        <dbReference type="Proteomes" id="UP000305881"/>
    </source>
</evidence>
<evidence type="ECO:0000313" key="6">
    <source>
        <dbReference type="EMBL" id="QCW83043.1"/>
    </source>
</evidence>
<dbReference type="GO" id="GO:0005829">
    <property type="term" value="C:cytosol"/>
    <property type="evidence" value="ECO:0007669"/>
    <property type="project" value="TreeGrafter"/>
</dbReference>
<organism evidence="6 7">
    <name type="scientific">Methylotuvimicrobium buryatense</name>
    <name type="common">Methylomicrobium buryatense</name>
    <dbReference type="NCBI Taxonomy" id="95641"/>
    <lineage>
        <taxon>Bacteria</taxon>
        <taxon>Pseudomonadati</taxon>
        <taxon>Pseudomonadota</taxon>
        <taxon>Gammaproteobacteria</taxon>
        <taxon>Methylococcales</taxon>
        <taxon>Methylococcaceae</taxon>
        <taxon>Methylotuvimicrobium</taxon>
    </lineage>
</organism>
<keyword evidence="7" id="KW-1185">Reference proteome</keyword>
<dbReference type="Proteomes" id="UP000305881">
    <property type="component" value="Chromosome"/>
</dbReference>
<dbReference type="AlphaFoldDB" id="A0A4P9UR75"/>
<dbReference type="GO" id="GO:1902626">
    <property type="term" value="P:assembly of large subunit precursor of preribosome"/>
    <property type="evidence" value="ECO:0007669"/>
    <property type="project" value="UniProtKB-UniRule"/>
</dbReference>
<dbReference type="GO" id="GO:0043022">
    <property type="term" value="F:ribosome binding"/>
    <property type="evidence" value="ECO:0007669"/>
    <property type="project" value="UniProtKB-UniRule"/>
</dbReference>
<dbReference type="InterPro" id="IPR006839">
    <property type="entry name" value="DarP"/>
</dbReference>
<dbReference type="PIRSF" id="PIRSF016183">
    <property type="entry name" value="UCP016183"/>
    <property type="match status" value="1"/>
</dbReference>
<dbReference type="EMBL" id="CP035467">
    <property type="protein sequence ID" value="QCW83043.1"/>
    <property type="molecule type" value="Genomic_DNA"/>
</dbReference>
<keyword evidence="1 5" id="KW-0963">Cytoplasm</keyword>
<dbReference type="GO" id="GO:0019843">
    <property type="term" value="F:rRNA binding"/>
    <property type="evidence" value="ECO:0007669"/>
    <property type="project" value="UniProtKB-UniRule"/>
</dbReference>
<dbReference type="Pfam" id="PF04751">
    <property type="entry name" value="DarP"/>
    <property type="match status" value="1"/>
</dbReference>
<protein>
    <recommendedName>
        <fullName evidence="5">Dual-action ribosomal maturation protein DarP</fullName>
    </recommendedName>
    <alternativeName>
        <fullName evidence="5">Large ribosomal subunit assembly factor DarP</fullName>
    </alternativeName>
</protein>
<dbReference type="SUPFAM" id="SSF158710">
    <property type="entry name" value="PSPTO4464-like"/>
    <property type="match status" value="1"/>
</dbReference>
<evidence type="ECO:0000256" key="3">
    <source>
        <dbReference type="ARBA" id="ARBA00022730"/>
    </source>
</evidence>